<dbReference type="Proteomes" id="UP001642484">
    <property type="component" value="Unassembled WGS sequence"/>
</dbReference>
<feature type="non-terminal residue" evidence="1">
    <location>
        <position position="1"/>
    </location>
</feature>
<gene>
    <name evidence="1" type="ORF">CCMP2556_LOCUS34028</name>
</gene>
<proteinExistence type="predicted"/>
<organism evidence="1 2">
    <name type="scientific">Durusdinium trenchii</name>
    <dbReference type="NCBI Taxonomy" id="1381693"/>
    <lineage>
        <taxon>Eukaryota</taxon>
        <taxon>Sar</taxon>
        <taxon>Alveolata</taxon>
        <taxon>Dinophyceae</taxon>
        <taxon>Suessiales</taxon>
        <taxon>Symbiodiniaceae</taxon>
        <taxon>Durusdinium</taxon>
    </lineage>
</organism>
<feature type="non-terminal residue" evidence="1">
    <location>
        <position position="53"/>
    </location>
</feature>
<evidence type="ECO:0000313" key="2">
    <source>
        <dbReference type="Proteomes" id="UP001642484"/>
    </source>
</evidence>
<evidence type="ECO:0000313" key="1">
    <source>
        <dbReference type="EMBL" id="CAK9069230.1"/>
    </source>
</evidence>
<dbReference type="EMBL" id="CAXAMN010022422">
    <property type="protein sequence ID" value="CAK9069230.1"/>
    <property type="molecule type" value="Genomic_DNA"/>
</dbReference>
<keyword evidence="2" id="KW-1185">Reference proteome</keyword>
<name>A0ABP0P3F2_9DINO</name>
<comment type="caution">
    <text evidence="1">The sequence shown here is derived from an EMBL/GenBank/DDBJ whole genome shotgun (WGS) entry which is preliminary data.</text>
</comment>
<sequence>AAACGKCIFQLQGHEAAEKACADLTSAKNDLEEAWKAVRELADDTEDDAWESK</sequence>
<protein>
    <submittedName>
        <fullName evidence="1">Uncharacterized protein</fullName>
    </submittedName>
</protein>
<reference evidence="1 2" key="1">
    <citation type="submission" date="2024-02" db="EMBL/GenBank/DDBJ databases">
        <authorList>
            <person name="Chen Y."/>
            <person name="Shah S."/>
            <person name="Dougan E. K."/>
            <person name="Thang M."/>
            <person name="Chan C."/>
        </authorList>
    </citation>
    <scope>NUCLEOTIDE SEQUENCE [LARGE SCALE GENOMIC DNA]</scope>
</reference>
<accession>A0ABP0P3F2</accession>